<dbReference type="EMBL" id="QWET01000002">
    <property type="protein sequence ID" value="RIH66487.1"/>
    <property type="molecule type" value="Genomic_DNA"/>
</dbReference>
<dbReference type="InterPro" id="IPR036271">
    <property type="entry name" value="Tet_transcr_reg_TetR-rel_C_sf"/>
</dbReference>
<dbReference type="PANTHER" id="PTHR43479:SF11">
    <property type="entry name" value="ACREF_ENVCD OPERON REPRESSOR-RELATED"/>
    <property type="match status" value="1"/>
</dbReference>
<dbReference type="Gene3D" id="1.10.357.10">
    <property type="entry name" value="Tetracycline Repressor, domain 2"/>
    <property type="match status" value="1"/>
</dbReference>
<dbReference type="EMBL" id="QWET01000012">
    <property type="protein sequence ID" value="RIH64208.1"/>
    <property type="molecule type" value="Genomic_DNA"/>
</dbReference>
<dbReference type="PROSITE" id="PS01081">
    <property type="entry name" value="HTH_TETR_1"/>
    <property type="match status" value="1"/>
</dbReference>
<dbReference type="InterPro" id="IPR050624">
    <property type="entry name" value="HTH-type_Tx_Regulator"/>
</dbReference>
<dbReference type="RefSeq" id="WP_119348361.1">
    <property type="nucleotide sequence ID" value="NZ_QWET01000002.1"/>
</dbReference>
<evidence type="ECO:0000313" key="4">
    <source>
        <dbReference type="EMBL" id="RIH64208.1"/>
    </source>
</evidence>
<reference evidence="4" key="2">
    <citation type="submission" date="2018-08" db="EMBL/GenBank/DDBJ databases">
        <authorList>
            <person name="Ferrada E.E."/>
            <person name="Latorre B.A."/>
        </authorList>
    </citation>
    <scope>NUCLEOTIDE SEQUENCE</scope>
    <source>
        <strain evidence="4">SY21</strain>
    </source>
</reference>
<dbReference type="PROSITE" id="PS50977">
    <property type="entry name" value="HTH_TETR_2"/>
    <property type="match status" value="1"/>
</dbReference>
<dbReference type="SUPFAM" id="SSF46689">
    <property type="entry name" value="Homeodomain-like"/>
    <property type="match status" value="1"/>
</dbReference>
<dbReference type="Pfam" id="PF08359">
    <property type="entry name" value="TetR_C_4"/>
    <property type="match status" value="1"/>
</dbReference>
<dbReference type="AlphaFoldDB" id="A0A399CZ17"/>
<feature type="DNA-binding region" description="H-T-H motif" evidence="2">
    <location>
        <begin position="26"/>
        <end position="45"/>
    </location>
</feature>
<name>A0A399CZ17_9BACT</name>
<protein>
    <submittedName>
        <fullName evidence="4">TetR/AcrR family transcriptional regulator</fullName>
    </submittedName>
</protein>
<keyword evidence="1 2" id="KW-0238">DNA-binding</keyword>
<dbReference type="Proteomes" id="UP000266441">
    <property type="component" value="Unassembled WGS sequence"/>
</dbReference>
<dbReference type="PANTHER" id="PTHR43479">
    <property type="entry name" value="ACREF/ENVCD OPERON REPRESSOR-RELATED"/>
    <property type="match status" value="1"/>
</dbReference>
<evidence type="ECO:0000313" key="5">
    <source>
        <dbReference type="EMBL" id="RIH66487.1"/>
    </source>
</evidence>
<proteinExistence type="predicted"/>
<dbReference type="GO" id="GO:0003677">
    <property type="term" value="F:DNA binding"/>
    <property type="evidence" value="ECO:0007669"/>
    <property type="project" value="UniProtKB-UniRule"/>
</dbReference>
<dbReference type="SUPFAM" id="SSF48498">
    <property type="entry name" value="Tetracyclin repressor-like, C-terminal domain"/>
    <property type="match status" value="1"/>
</dbReference>
<evidence type="ECO:0000259" key="3">
    <source>
        <dbReference type="PROSITE" id="PS50977"/>
    </source>
</evidence>
<dbReference type="InterPro" id="IPR023772">
    <property type="entry name" value="DNA-bd_HTH_TetR-type_CS"/>
</dbReference>
<accession>A0A399CZ17</accession>
<evidence type="ECO:0000256" key="2">
    <source>
        <dbReference type="PROSITE-ProRule" id="PRU00335"/>
    </source>
</evidence>
<dbReference type="OrthoDB" id="6430772at2"/>
<sequence length="193" mass="22117">MHTERQQEIIETALELINEKGIQGLTIKNLSKKLGITEPAIYRHFENKIQILIAVLDMLKSNTSKIFESERNSSEPAVDKIGRLFEKHFHSFAQKPSLASVIFSEEIFRNEEKLISKISEVIEHNNQTLLAILKEGQQKDEIRTDIDAGHLVVFIMGTLRLFVKKWQFAGFAFNLEKEGTQLVQAVKLLISKK</sequence>
<gene>
    <name evidence="5" type="ORF">D1164_02435</name>
    <name evidence="4" type="ORF">D1164_15385</name>
</gene>
<evidence type="ECO:0000313" key="6">
    <source>
        <dbReference type="Proteomes" id="UP000266441"/>
    </source>
</evidence>
<dbReference type="PRINTS" id="PR00455">
    <property type="entry name" value="HTHTETR"/>
</dbReference>
<organism evidence="4 6">
    <name type="scientific">Mariniphaga sediminis</name>
    <dbReference type="NCBI Taxonomy" id="1628158"/>
    <lineage>
        <taxon>Bacteria</taxon>
        <taxon>Pseudomonadati</taxon>
        <taxon>Bacteroidota</taxon>
        <taxon>Bacteroidia</taxon>
        <taxon>Marinilabiliales</taxon>
        <taxon>Prolixibacteraceae</taxon>
        <taxon>Mariniphaga</taxon>
    </lineage>
</organism>
<evidence type="ECO:0000256" key="1">
    <source>
        <dbReference type="ARBA" id="ARBA00023125"/>
    </source>
</evidence>
<comment type="caution">
    <text evidence="4">The sequence shown here is derived from an EMBL/GenBank/DDBJ whole genome shotgun (WGS) entry which is preliminary data.</text>
</comment>
<feature type="domain" description="HTH tetR-type" evidence="3">
    <location>
        <begin position="3"/>
        <end position="63"/>
    </location>
</feature>
<dbReference type="InterPro" id="IPR001647">
    <property type="entry name" value="HTH_TetR"/>
</dbReference>
<dbReference type="Pfam" id="PF00440">
    <property type="entry name" value="TetR_N"/>
    <property type="match status" value="1"/>
</dbReference>
<reference evidence="4 6" key="1">
    <citation type="journal article" date="2015" name="Int. J. Syst. Evol. Microbiol.">
        <title>Mariniphaga sediminis sp. nov., isolated from coastal sediment.</title>
        <authorList>
            <person name="Wang F.Q."/>
            <person name="Shen Q.Y."/>
            <person name="Chen G.J."/>
            <person name="Du Z.J."/>
        </authorList>
    </citation>
    <scope>NUCLEOTIDE SEQUENCE [LARGE SCALE GENOMIC DNA]</scope>
    <source>
        <strain evidence="4 6">SY21</strain>
    </source>
</reference>
<keyword evidence="6" id="KW-1185">Reference proteome</keyword>
<dbReference type="InterPro" id="IPR013570">
    <property type="entry name" value="Tscrpt_reg_YsiA_C"/>
</dbReference>
<dbReference type="InterPro" id="IPR009057">
    <property type="entry name" value="Homeodomain-like_sf"/>
</dbReference>